<protein>
    <submittedName>
        <fullName evidence="5">Shikimate dehydrogenase family protein</fullName>
    </submittedName>
</protein>
<dbReference type="SUPFAM" id="SSF53223">
    <property type="entry name" value="Aminoacid dehydrogenase-like, N-terminal domain"/>
    <property type="match status" value="1"/>
</dbReference>
<dbReference type="PANTHER" id="PTHR21089:SF1">
    <property type="entry name" value="BIFUNCTIONAL 3-DEHYDROQUINATE DEHYDRATASE_SHIKIMATE DEHYDROGENASE, CHLOROPLASTIC"/>
    <property type="match status" value="1"/>
</dbReference>
<dbReference type="InterPro" id="IPR036291">
    <property type="entry name" value="NAD(P)-bd_dom_sf"/>
</dbReference>
<comment type="caution">
    <text evidence="5">The sequence shown here is derived from an EMBL/GenBank/DDBJ whole genome shotgun (WGS) entry which is preliminary data.</text>
</comment>
<dbReference type="RefSeq" id="WP_066055179.1">
    <property type="nucleotide sequence ID" value="NZ_JBHUNF010000001.1"/>
</dbReference>
<organism evidence="5 6">
    <name type="scientific">Gulosibacter bifidus</name>
    <dbReference type="NCBI Taxonomy" id="272239"/>
    <lineage>
        <taxon>Bacteria</taxon>
        <taxon>Bacillati</taxon>
        <taxon>Actinomycetota</taxon>
        <taxon>Actinomycetes</taxon>
        <taxon>Micrococcales</taxon>
        <taxon>Microbacteriaceae</taxon>
        <taxon>Gulosibacter</taxon>
    </lineage>
</organism>
<sequence length="318" mass="32845">MSASKSQPSQHHAQQWEAPRQLAVPTGFTTEEPAAGPESARLAVVGNPIEHSKSPQLHLAAYRALALEWAYSRWQIEPGGLANALGKRAQGWRGLSVTAPFKAEALAFAATLDPFAERTGAVNTLVFDGLDAAATATGYNTDVYGILAALAESGCTKAATVDVIGAGETAASAAVAALELGATRIRVVARRPEAAATLVSALETRTGSSGVLTAADLATWSLAEAPELLIDTVPGGVPAPDRIAPSLAGMTLLSAAYDPWPTALAEAVAEHGGTVVSGELMLLHQAIRQVRLFSGRDADAELPNEASIVDEMRAALRG</sequence>
<evidence type="ECO:0000256" key="1">
    <source>
        <dbReference type="ARBA" id="ARBA00004871"/>
    </source>
</evidence>
<dbReference type="Proteomes" id="UP001597453">
    <property type="component" value="Unassembled WGS sequence"/>
</dbReference>
<feature type="domain" description="Shikimate dehydrogenase substrate binding N-terminal" evidence="4">
    <location>
        <begin position="44"/>
        <end position="125"/>
    </location>
</feature>
<dbReference type="EMBL" id="JBHUNF010000001">
    <property type="protein sequence ID" value="MFD2673843.1"/>
    <property type="molecule type" value="Genomic_DNA"/>
</dbReference>
<feature type="region of interest" description="Disordered" evidence="3">
    <location>
        <begin position="1"/>
        <end position="38"/>
    </location>
</feature>
<evidence type="ECO:0000313" key="6">
    <source>
        <dbReference type="Proteomes" id="UP001597453"/>
    </source>
</evidence>
<keyword evidence="6" id="KW-1185">Reference proteome</keyword>
<dbReference type="InterPro" id="IPR013708">
    <property type="entry name" value="Shikimate_DH-bd_N"/>
</dbReference>
<comment type="pathway">
    <text evidence="1">Metabolic intermediate biosynthesis; chorismate biosynthesis; chorismate from D-erythrose 4-phosphate and phosphoenolpyruvate: step 4/7.</text>
</comment>
<keyword evidence="2" id="KW-0028">Amino-acid biosynthesis</keyword>
<keyword evidence="2" id="KW-0057">Aromatic amino acid biosynthesis</keyword>
<dbReference type="InterPro" id="IPR022893">
    <property type="entry name" value="Shikimate_DH_fam"/>
</dbReference>
<dbReference type="SUPFAM" id="SSF51735">
    <property type="entry name" value="NAD(P)-binding Rossmann-fold domains"/>
    <property type="match status" value="1"/>
</dbReference>
<evidence type="ECO:0000256" key="3">
    <source>
        <dbReference type="SAM" id="MobiDB-lite"/>
    </source>
</evidence>
<reference evidence="6" key="1">
    <citation type="journal article" date="2019" name="Int. J. Syst. Evol. Microbiol.">
        <title>The Global Catalogue of Microorganisms (GCM) 10K type strain sequencing project: providing services to taxonomists for standard genome sequencing and annotation.</title>
        <authorList>
            <consortium name="The Broad Institute Genomics Platform"/>
            <consortium name="The Broad Institute Genome Sequencing Center for Infectious Disease"/>
            <person name="Wu L."/>
            <person name="Ma J."/>
        </authorList>
    </citation>
    <scope>NUCLEOTIDE SEQUENCE [LARGE SCALE GENOMIC DNA]</scope>
    <source>
        <strain evidence="6">TISTR 1511</strain>
    </source>
</reference>
<dbReference type="PANTHER" id="PTHR21089">
    <property type="entry name" value="SHIKIMATE DEHYDROGENASE"/>
    <property type="match status" value="1"/>
</dbReference>
<evidence type="ECO:0000259" key="4">
    <source>
        <dbReference type="Pfam" id="PF08501"/>
    </source>
</evidence>
<evidence type="ECO:0000256" key="2">
    <source>
        <dbReference type="ARBA" id="ARBA00023141"/>
    </source>
</evidence>
<accession>A0ABW5RFL4</accession>
<dbReference type="Gene3D" id="3.40.50.10860">
    <property type="entry name" value="Leucine Dehydrogenase, chain A, domain 1"/>
    <property type="match status" value="1"/>
</dbReference>
<dbReference type="InterPro" id="IPR046346">
    <property type="entry name" value="Aminoacid_DH-like_N_sf"/>
</dbReference>
<name>A0ABW5RFL4_9MICO</name>
<feature type="compositionally biased region" description="Polar residues" evidence="3">
    <location>
        <begin position="1"/>
        <end position="13"/>
    </location>
</feature>
<gene>
    <name evidence="5" type="ORF">ACFSUQ_00780</name>
</gene>
<evidence type="ECO:0000313" key="5">
    <source>
        <dbReference type="EMBL" id="MFD2673843.1"/>
    </source>
</evidence>
<dbReference type="Gene3D" id="3.40.50.720">
    <property type="entry name" value="NAD(P)-binding Rossmann-like Domain"/>
    <property type="match status" value="1"/>
</dbReference>
<dbReference type="Pfam" id="PF08501">
    <property type="entry name" value="Shikimate_dh_N"/>
    <property type="match status" value="1"/>
</dbReference>
<proteinExistence type="predicted"/>